<dbReference type="STRING" id="428990.SAMN06295987_101794"/>
<evidence type="ECO:0000313" key="3">
    <source>
        <dbReference type="Proteomes" id="UP000190989"/>
    </source>
</evidence>
<organism evidence="2 3">
    <name type="scientific">Novosphingobium mathurense</name>
    <dbReference type="NCBI Taxonomy" id="428990"/>
    <lineage>
        <taxon>Bacteria</taxon>
        <taxon>Pseudomonadati</taxon>
        <taxon>Pseudomonadota</taxon>
        <taxon>Alphaproteobacteria</taxon>
        <taxon>Sphingomonadales</taxon>
        <taxon>Sphingomonadaceae</taxon>
        <taxon>Novosphingobium</taxon>
    </lineage>
</organism>
<dbReference type="PROSITE" id="PS50077">
    <property type="entry name" value="HEAT_REPEAT"/>
    <property type="match status" value="1"/>
</dbReference>
<protein>
    <submittedName>
        <fullName evidence="2">Uncharacterized protein</fullName>
    </submittedName>
</protein>
<evidence type="ECO:0000256" key="1">
    <source>
        <dbReference type="SAM" id="Coils"/>
    </source>
</evidence>
<sequence>MTYIEQARAAVDAVTEARAAVSAADAKLTELRRLERTEQDEREQLRAEEDEAEALRQLDGDTAAPENRRRLKRLAELDKSVPARAAAIRLQLGRLGTAAAELRQAQNALTAPVLHVIAELQRDASESIRSILAQAAPEFSRLIAAEQIRNALLGDRFAVPEGCPVPIGGLKIVRTFSESLPDRIKAPELTETLLFEAAHAVSSEIIKQIKG</sequence>
<dbReference type="RefSeq" id="WP_079729510.1">
    <property type="nucleotide sequence ID" value="NZ_FVZE01000001.1"/>
</dbReference>
<accession>A0A1U6GXY9</accession>
<dbReference type="AlphaFoldDB" id="A0A1U6GXY9"/>
<keyword evidence="3" id="KW-1185">Reference proteome</keyword>
<dbReference type="Proteomes" id="UP000190989">
    <property type="component" value="Unassembled WGS sequence"/>
</dbReference>
<evidence type="ECO:0000313" key="2">
    <source>
        <dbReference type="EMBL" id="SLJ88357.1"/>
    </source>
</evidence>
<feature type="coiled-coil region" evidence="1">
    <location>
        <begin position="24"/>
        <end position="58"/>
    </location>
</feature>
<keyword evidence="1" id="KW-0175">Coiled coil</keyword>
<gene>
    <name evidence="2" type="ORF">SAMN06295987_101794</name>
</gene>
<name>A0A1U6GXY9_9SPHN</name>
<dbReference type="InterPro" id="IPR021133">
    <property type="entry name" value="HEAT_type_2"/>
</dbReference>
<dbReference type="EMBL" id="FVZE01000001">
    <property type="protein sequence ID" value="SLJ88357.1"/>
    <property type="molecule type" value="Genomic_DNA"/>
</dbReference>
<reference evidence="3" key="1">
    <citation type="submission" date="2017-02" db="EMBL/GenBank/DDBJ databases">
        <authorList>
            <person name="Varghese N."/>
            <person name="Submissions S."/>
        </authorList>
    </citation>
    <scope>NUCLEOTIDE SEQUENCE [LARGE SCALE GENOMIC DNA]</scope>
    <source>
        <strain evidence="3">SM117</strain>
    </source>
</reference>
<proteinExistence type="predicted"/>